<evidence type="ECO:0000256" key="4">
    <source>
        <dbReference type="ARBA" id="ARBA00022692"/>
    </source>
</evidence>
<reference evidence="10" key="1">
    <citation type="submission" date="2021-01" db="EMBL/GenBank/DDBJ databases">
        <title>Metabolic potential, ecology and presence of endohyphal bacteria is reflected in genomic diversity of Mucoromycotina.</title>
        <authorList>
            <person name="Muszewska A."/>
            <person name="Okrasinska A."/>
            <person name="Steczkiewicz K."/>
            <person name="Drgas O."/>
            <person name="Orlowska M."/>
            <person name="Perlinska-Lenart U."/>
            <person name="Aleksandrzak-Piekarczyk T."/>
            <person name="Szatraj K."/>
            <person name="Zielenkiewicz U."/>
            <person name="Pilsyk S."/>
            <person name="Malc E."/>
            <person name="Mieczkowski P."/>
            <person name="Kruszewska J.S."/>
            <person name="Biernat P."/>
            <person name="Pawlowska J."/>
        </authorList>
    </citation>
    <scope>NUCLEOTIDE SEQUENCE</scope>
    <source>
        <strain evidence="10">WA0000018081</strain>
    </source>
</reference>
<dbReference type="InterPro" id="IPR013057">
    <property type="entry name" value="AA_transpt_TM"/>
</dbReference>
<keyword evidence="5" id="KW-0029">Amino-acid transport</keyword>
<protein>
    <recommendedName>
        <fullName evidence="9">Amino acid transporter transmembrane domain-containing protein</fullName>
    </recommendedName>
</protein>
<gene>
    <name evidence="10" type="ORF">INT48_004475</name>
</gene>
<feature type="transmembrane region" description="Helical" evidence="8">
    <location>
        <begin position="263"/>
        <end position="286"/>
    </location>
</feature>
<evidence type="ECO:0000256" key="1">
    <source>
        <dbReference type="ARBA" id="ARBA00004141"/>
    </source>
</evidence>
<dbReference type="Pfam" id="PF01490">
    <property type="entry name" value="Aa_trans"/>
    <property type="match status" value="2"/>
</dbReference>
<dbReference type="EMBL" id="JAEPRE010000004">
    <property type="protein sequence ID" value="KAG2237573.1"/>
    <property type="molecule type" value="Genomic_DNA"/>
</dbReference>
<accession>A0A8H7T014</accession>
<organism evidence="10 11">
    <name type="scientific">Thamnidium elegans</name>
    <dbReference type="NCBI Taxonomy" id="101142"/>
    <lineage>
        <taxon>Eukaryota</taxon>
        <taxon>Fungi</taxon>
        <taxon>Fungi incertae sedis</taxon>
        <taxon>Mucoromycota</taxon>
        <taxon>Mucoromycotina</taxon>
        <taxon>Mucoromycetes</taxon>
        <taxon>Mucorales</taxon>
        <taxon>Mucorineae</taxon>
        <taxon>Mucoraceae</taxon>
        <taxon>Thamnidium</taxon>
    </lineage>
</organism>
<dbReference type="GO" id="GO:0016020">
    <property type="term" value="C:membrane"/>
    <property type="evidence" value="ECO:0007669"/>
    <property type="project" value="UniProtKB-SubCell"/>
</dbReference>
<dbReference type="PANTHER" id="PTHR22950:SF458">
    <property type="entry name" value="SODIUM-COUPLED NEUTRAL AMINO ACID TRANSPORTER 11-RELATED"/>
    <property type="match status" value="1"/>
</dbReference>
<name>A0A8H7T014_9FUNG</name>
<feature type="domain" description="Amino acid transporter transmembrane" evidence="9">
    <location>
        <begin position="63"/>
        <end position="138"/>
    </location>
</feature>
<keyword evidence="6 8" id="KW-1133">Transmembrane helix</keyword>
<evidence type="ECO:0000256" key="8">
    <source>
        <dbReference type="SAM" id="Phobius"/>
    </source>
</evidence>
<keyword evidence="4 8" id="KW-0812">Transmembrane</keyword>
<feature type="transmembrane region" description="Helical" evidence="8">
    <location>
        <begin position="350"/>
        <end position="367"/>
    </location>
</feature>
<dbReference type="GO" id="GO:0015179">
    <property type="term" value="F:L-amino acid transmembrane transporter activity"/>
    <property type="evidence" value="ECO:0007669"/>
    <property type="project" value="TreeGrafter"/>
</dbReference>
<dbReference type="Proteomes" id="UP000613177">
    <property type="component" value="Unassembled WGS sequence"/>
</dbReference>
<feature type="transmembrane region" description="Helical" evidence="8">
    <location>
        <begin position="233"/>
        <end position="251"/>
    </location>
</feature>
<feature type="domain" description="Amino acid transporter transmembrane" evidence="9">
    <location>
        <begin position="141"/>
        <end position="385"/>
    </location>
</feature>
<feature type="transmembrane region" description="Helical" evidence="8">
    <location>
        <begin position="192"/>
        <end position="213"/>
    </location>
</feature>
<dbReference type="PANTHER" id="PTHR22950">
    <property type="entry name" value="AMINO ACID TRANSPORTER"/>
    <property type="match status" value="1"/>
</dbReference>
<evidence type="ECO:0000256" key="5">
    <source>
        <dbReference type="ARBA" id="ARBA00022970"/>
    </source>
</evidence>
<keyword evidence="3" id="KW-0813">Transport</keyword>
<evidence type="ECO:0000259" key="9">
    <source>
        <dbReference type="Pfam" id="PF01490"/>
    </source>
</evidence>
<evidence type="ECO:0000256" key="2">
    <source>
        <dbReference type="ARBA" id="ARBA00008066"/>
    </source>
</evidence>
<evidence type="ECO:0000313" key="11">
    <source>
        <dbReference type="Proteomes" id="UP000613177"/>
    </source>
</evidence>
<feature type="transmembrane region" description="Helical" evidence="8">
    <location>
        <begin position="95"/>
        <end position="120"/>
    </location>
</feature>
<evidence type="ECO:0000256" key="6">
    <source>
        <dbReference type="ARBA" id="ARBA00022989"/>
    </source>
</evidence>
<evidence type="ECO:0000313" key="10">
    <source>
        <dbReference type="EMBL" id="KAG2237573.1"/>
    </source>
</evidence>
<dbReference type="AlphaFoldDB" id="A0A8H7T014"/>
<evidence type="ECO:0000256" key="3">
    <source>
        <dbReference type="ARBA" id="ARBA00022448"/>
    </source>
</evidence>
<evidence type="ECO:0000256" key="7">
    <source>
        <dbReference type="ARBA" id="ARBA00023136"/>
    </source>
</evidence>
<comment type="subcellular location">
    <subcellularLocation>
        <location evidence="1">Membrane</location>
        <topology evidence="1">Multi-pass membrane protein</topology>
    </subcellularLocation>
</comment>
<comment type="similarity">
    <text evidence="2">Belongs to the amino acid/polyamine transporter 2 family.</text>
</comment>
<sequence>MKYYLDTASSSTKTCCFEAEIKRYDSSLSVDSNTTVITVQDNKSSQYGSIHEEQEAVIIKQHQCSTMGGAVNLVNAMMGTGIIGLPLALHLCGFWLGLLFSVTIAYISCMTMHITILCGLKTQTHSLVSLCQSLIGRTGALLGDTLPSLLALVFPNVPFFSDRRNVILAFGLLCTLPLSLSRSTAQFAKWSAMSVCLLMLMLLGVLVRVPYYLSIVDKIELEYVPVSESMFKGLAIISLAFGCSQNLFGVYSSLKDQRPSKWLLTCSIAIGIAFVINIVFAVMAYLCFGKHVQANILLNFPENDPGIQLVKLALGLFMVLTIPLCIHPCRESVMMMFGINTHNSTNKQHYTVSIGVFALILWVGATITSLGKVFDVIGGFSTTVLGRLFLCV</sequence>
<feature type="transmembrane region" description="Helical" evidence="8">
    <location>
        <begin position="306"/>
        <end position="329"/>
    </location>
</feature>
<keyword evidence="7 8" id="KW-0472">Membrane</keyword>
<comment type="caution">
    <text evidence="10">The sequence shown here is derived from an EMBL/GenBank/DDBJ whole genome shotgun (WGS) entry which is preliminary data.</text>
</comment>
<keyword evidence="11" id="KW-1185">Reference proteome</keyword>
<proteinExistence type="inferred from homology"/>
<feature type="transmembrane region" description="Helical" evidence="8">
    <location>
        <begin position="70"/>
        <end position="89"/>
    </location>
</feature>